<evidence type="ECO:0000256" key="1">
    <source>
        <dbReference type="SAM" id="MobiDB-lite"/>
    </source>
</evidence>
<feature type="region of interest" description="Disordered" evidence="1">
    <location>
        <begin position="1"/>
        <end position="63"/>
    </location>
</feature>
<dbReference type="EMBL" id="CADCUD010000032">
    <property type="protein sequence ID" value="CAA9314369.1"/>
    <property type="molecule type" value="Genomic_DNA"/>
</dbReference>
<accession>A0A6J4KSM7</accession>
<organism evidence="2">
    <name type="scientific">uncultured Nocardioidaceae bacterium</name>
    <dbReference type="NCBI Taxonomy" id="253824"/>
    <lineage>
        <taxon>Bacteria</taxon>
        <taxon>Bacillati</taxon>
        <taxon>Actinomycetota</taxon>
        <taxon>Actinomycetes</taxon>
        <taxon>Propionibacteriales</taxon>
        <taxon>Nocardioidaceae</taxon>
        <taxon>environmental samples</taxon>
    </lineage>
</organism>
<protein>
    <submittedName>
        <fullName evidence="2">Uncharacterized protein</fullName>
    </submittedName>
</protein>
<proteinExistence type="predicted"/>
<sequence length="63" mass="6455">MITAGRLPAPVAVENPGGGRWTGRHHGSLSAVAASTSVSEWTWTRGPTAPSRDGLTWGGRDGG</sequence>
<feature type="compositionally biased region" description="Low complexity" evidence="1">
    <location>
        <begin position="28"/>
        <end position="39"/>
    </location>
</feature>
<reference evidence="2" key="1">
    <citation type="submission" date="2020-02" db="EMBL/GenBank/DDBJ databases">
        <authorList>
            <person name="Meier V. D."/>
        </authorList>
    </citation>
    <scope>NUCLEOTIDE SEQUENCE</scope>
    <source>
        <strain evidence="2">AVDCRST_MAG46</strain>
    </source>
</reference>
<gene>
    <name evidence="2" type="ORF">AVDCRST_MAG46-386</name>
</gene>
<dbReference type="AlphaFoldDB" id="A0A6J4KSM7"/>
<evidence type="ECO:0000313" key="2">
    <source>
        <dbReference type="EMBL" id="CAA9314369.1"/>
    </source>
</evidence>
<name>A0A6J4KSM7_9ACTN</name>